<evidence type="ECO:0000313" key="5">
    <source>
        <dbReference type="EMBL" id="MFD5102484.1"/>
    </source>
</evidence>
<evidence type="ECO:0000259" key="4">
    <source>
        <dbReference type="PROSITE" id="PS50043"/>
    </source>
</evidence>
<dbReference type="PRINTS" id="PR00038">
    <property type="entry name" value="HTHLUXR"/>
</dbReference>
<keyword evidence="1" id="KW-0547">Nucleotide-binding</keyword>
<dbReference type="SUPFAM" id="SSF46894">
    <property type="entry name" value="C-terminal effector domain of the bipartite response regulators"/>
    <property type="match status" value="1"/>
</dbReference>
<gene>
    <name evidence="5" type="ORF">ACFWJN_26435</name>
</gene>
<dbReference type="PROSITE" id="PS00622">
    <property type="entry name" value="HTH_LUXR_1"/>
    <property type="match status" value="1"/>
</dbReference>
<evidence type="ECO:0000313" key="6">
    <source>
        <dbReference type="Proteomes" id="UP001598448"/>
    </source>
</evidence>
<accession>A0ABW6FXA8</accession>
<dbReference type="SMART" id="SM00382">
    <property type="entry name" value="AAA"/>
    <property type="match status" value="1"/>
</dbReference>
<dbReference type="SMART" id="SM00421">
    <property type="entry name" value="HTH_LUXR"/>
    <property type="match status" value="1"/>
</dbReference>
<reference evidence="5 6" key="1">
    <citation type="submission" date="2024-09" db="EMBL/GenBank/DDBJ databases">
        <title>The Natural Products Discovery Center: Release of the First 8490 Sequenced Strains for Exploring Actinobacteria Biosynthetic Diversity.</title>
        <authorList>
            <person name="Kalkreuter E."/>
            <person name="Kautsar S.A."/>
            <person name="Yang D."/>
            <person name="Bader C.D."/>
            <person name="Teijaro C.N."/>
            <person name="Fluegel L."/>
            <person name="Davis C.M."/>
            <person name="Simpson J.R."/>
            <person name="Lauterbach L."/>
            <person name="Steele A.D."/>
            <person name="Gui C."/>
            <person name="Meng S."/>
            <person name="Li G."/>
            <person name="Viehrig K."/>
            <person name="Ye F."/>
            <person name="Su P."/>
            <person name="Kiefer A.F."/>
            <person name="Nichols A."/>
            <person name="Cepeda A.J."/>
            <person name="Yan W."/>
            <person name="Fan B."/>
            <person name="Jiang Y."/>
            <person name="Adhikari A."/>
            <person name="Zheng C.-J."/>
            <person name="Schuster L."/>
            <person name="Cowan T.M."/>
            <person name="Smanski M.J."/>
            <person name="Chevrette M.G."/>
            <person name="De Carvalho L.P.S."/>
            <person name="Shen B."/>
        </authorList>
    </citation>
    <scope>NUCLEOTIDE SEQUENCE [LARGE SCALE GENOMIC DNA]</scope>
    <source>
        <strain evidence="5 6">NPDC058348</strain>
    </source>
</reference>
<dbReference type="SUPFAM" id="SSF48452">
    <property type="entry name" value="TPR-like"/>
    <property type="match status" value="1"/>
</dbReference>
<name>A0ABW6FXA8_9ACTN</name>
<dbReference type="InterPro" id="IPR016032">
    <property type="entry name" value="Sig_transdc_resp-reg_C-effctor"/>
</dbReference>
<organism evidence="5 6">
    <name type="scientific">Streptomyces albidochromogenes</name>
    <dbReference type="NCBI Taxonomy" id="329524"/>
    <lineage>
        <taxon>Bacteria</taxon>
        <taxon>Bacillati</taxon>
        <taxon>Actinomycetota</taxon>
        <taxon>Actinomycetes</taxon>
        <taxon>Kitasatosporales</taxon>
        <taxon>Streptomycetaceae</taxon>
        <taxon>Streptomyces</taxon>
    </lineage>
</organism>
<dbReference type="PROSITE" id="PS50043">
    <property type="entry name" value="HTH_LUXR_2"/>
    <property type="match status" value="1"/>
</dbReference>
<dbReference type="PANTHER" id="PTHR16305:SF35">
    <property type="entry name" value="TRANSCRIPTIONAL ACTIVATOR DOMAIN"/>
    <property type="match status" value="1"/>
</dbReference>
<dbReference type="CDD" id="cd06170">
    <property type="entry name" value="LuxR_C_like"/>
    <property type="match status" value="1"/>
</dbReference>
<dbReference type="PANTHER" id="PTHR16305">
    <property type="entry name" value="TESTICULAR SOLUBLE ADENYLYL CYCLASE"/>
    <property type="match status" value="1"/>
</dbReference>
<sequence length="943" mass="100816">MELVERAEQAMHLKQMLMECDSRKGKVVLLDGPSGSGKTELLHRVAEHASRTGGLVLRAACSRAEHALPFGVLGQLLRSAPVPDESAGALEELLHRAAATQDTGAGSGTDAHRPPAGGAAAVIGPELAGVLADITRAVLRLAQDAPVLLAVDDVRHADRLSLDCLLYLARRTGSARVMAVLTDDSELPDGRPMFRTELLDQPHAHRMALTPLTEAGVAGFLAAHLDRPSAERLAPEFHALAGGNLLLLSALLDDHRATGGVRREGYGRAVLRQTSRVDPPVAAAARALAVLGTSARPDRIARLAGVDAARAESALRVLAAAGLVNGLTFRHDVARQSILDDLPADDRATLRIRAAELLYEQGCPAPQTAGLLVEADRPAGAWSVDVLLEAAEQELIAGRSHRAAAALEAALRARPEPAAERAAIEARLVQVRRLSDPATAETHLAALATAAHRGDLTPAHTVDLVRQLLWQGRTTEAGELLERLRAAELEPHGEVAALLHDTEQWLAWTHPTLARRGRKPRGPQPTADVAAPPTDPWCRPTALLADALVNGRSHEVVQRAEQVLKDRGPSYDITWPEEPALLALSVLLNADRPDAGAWCDRLLTEGHTPYSPTWMGLLSSARAEAAVRQGDLSRAVDHAQLALSHVSPNAWGVALGAPLSALVLATTRMGRYDEAESYLTRAVPKAMFETRYGLHYLHARGQFHLATGHDHAALADFLACGERMRAWGIDVPGIVPWRTSAAEAWLELGNREQAARLAYDQLGRPGNNGARTRAAALRVLAVGGPVGRRPQMLTEALDLFEQCGDRYEQTRVLADLSDAYSELGDNRRARTHARRARHLVTLCGAAPLNEALLSFVDESDEPAGSHPAATDSASLTGSERRVAALAVGGYTNRDIAAKLFITPSTVEQHLTRIYRKLGVTCRKDLPIELTTSGVEAVGAAGEA</sequence>
<protein>
    <submittedName>
        <fullName evidence="5">AAA family ATPase</fullName>
    </submittedName>
</protein>
<dbReference type="InterPro" id="IPR027417">
    <property type="entry name" value="P-loop_NTPase"/>
</dbReference>
<dbReference type="RefSeq" id="WP_386719458.1">
    <property type="nucleotide sequence ID" value="NZ_JBHXIJ010000250.1"/>
</dbReference>
<dbReference type="InterPro" id="IPR000792">
    <property type="entry name" value="Tscrpt_reg_LuxR_C"/>
</dbReference>
<proteinExistence type="predicted"/>
<keyword evidence="2" id="KW-0067">ATP-binding</keyword>
<dbReference type="Pfam" id="PF13191">
    <property type="entry name" value="AAA_16"/>
    <property type="match status" value="1"/>
</dbReference>
<dbReference type="EMBL" id="JBHXIJ010000250">
    <property type="protein sequence ID" value="MFD5102484.1"/>
    <property type="molecule type" value="Genomic_DNA"/>
</dbReference>
<feature type="region of interest" description="Disordered" evidence="3">
    <location>
        <begin position="515"/>
        <end position="534"/>
    </location>
</feature>
<evidence type="ECO:0000256" key="1">
    <source>
        <dbReference type="ARBA" id="ARBA00022741"/>
    </source>
</evidence>
<keyword evidence="6" id="KW-1185">Reference proteome</keyword>
<dbReference type="Pfam" id="PF00196">
    <property type="entry name" value="GerE"/>
    <property type="match status" value="1"/>
</dbReference>
<evidence type="ECO:0000256" key="3">
    <source>
        <dbReference type="SAM" id="MobiDB-lite"/>
    </source>
</evidence>
<dbReference type="Gene3D" id="3.40.50.300">
    <property type="entry name" value="P-loop containing nucleotide triphosphate hydrolases"/>
    <property type="match status" value="1"/>
</dbReference>
<dbReference type="InterPro" id="IPR041664">
    <property type="entry name" value="AAA_16"/>
</dbReference>
<dbReference type="Proteomes" id="UP001598448">
    <property type="component" value="Unassembled WGS sequence"/>
</dbReference>
<dbReference type="Gene3D" id="1.25.40.10">
    <property type="entry name" value="Tetratricopeptide repeat domain"/>
    <property type="match status" value="1"/>
</dbReference>
<dbReference type="InterPro" id="IPR003593">
    <property type="entry name" value="AAA+_ATPase"/>
</dbReference>
<dbReference type="Gene3D" id="1.10.10.10">
    <property type="entry name" value="Winged helix-like DNA-binding domain superfamily/Winged helix DNA-binding domain"/>
    <property type="match status" value="1"/>
</dbReference>
<dbReference type="InterPro" id="IPR011990">
    <property type="entry name" value="TPR-like_helical_dom_sf"/>
</dbReference>
<dbReference type="SUPFAM" id="SSF52540">
    <property type="entry name" value="P-loop containing nucleoside triphosphate hydrolases"/>
    <property type="match status" value="1"/>
</dbReference>
<comment type="caution">
    <text evidence="5">The sequence shown here is derived from an EMBL/GenBank/DDBJ whole genome shotgun (WGS) entry which is preliminary data.</text>
</comment>
<evidence type="ECO:0000256" key="2">
    <source>
        <dbReference type="ARBA" id="ARBA00022840"/>
    </source>
</evidence>
<feature type="domain" description="HTH luxR-type" evidence="4">
    <location>
        <begin position="868"/>
        <end position="933"/>
    </location>
</feature>
<dbReference type="InterPro" id="IPR036388">
    <property type="entry name" value="WH-like_DNA-bd_sf"/>
</dbReference>